<dbReference type="Pfam" id="PF12295">
    <property type="entry name" value="Symplekin_C"/>
    <property type="match status" value="1"/>
</dbReference>
<dbReference type="InterPro" id="IPR002913">
    <property type="entry name" value="START_lipid-bd_dom"/>
</dbReference>
<proteinExistence type="predicted"/>
<dbReference type="Pfam" id="PF01852">
    <property type="entry name" value="START"/>
    <property type="match status" value="1"/>
</dbReference>
<dbReference type="InterPro" id="IPR041952">
    <property type="entry name" value="STARD11_START"/>
</dbReference>
<dbReference type="Pfam" id="PF11935">
    <property type="entry name" value="SYMPK_PTA1_N"/>
    <property type="match status" value="1"/>
</dbReference>
<feature type="domain" description="START" evidence="5">
    <location>
        <begin position="1330"/>
        <end position="1532"/>
    </location>
</feature>
<evidence type="ECO:0000256" key="2">
    <source>
        <dbReference type="ARBA" id="ARBA00022664"/>
    </source>
</evidence>
<dbReference type="EMBL" id="CAJNOO010000081">
    <property type="protein sequence ID" value="CAF0791320.1"/>
    <property type="molecule type" value="Genomic_DNA"/>
</dbReference>
<dbReference type="SUPFAM" id="SSF50729">
    <property type="entry name" value="PH domain-like"/>
    <property type="match status" value="1"/>
</dbReference>
<dbReference type="InterPro" id="IPR016024">
    <property type="entry name" value="ARM-type_fold"/>
</dbReference>
<dbReference type="OrthoDB" id="2344588at2759"/>
<comment type="caution">
    <text evidence="6">The sequence shown here is derived from an EMBL/GenBank/DDBJ whole genome shotgun (WGS) entry which is preliminary data.</text>
</comment>
<name>A0A813S993_9BILA</name>
<feature type="region of interest" description="Disordered" evidence="4">
    <location>
        <begin position="1264"/>
        <end position="1284"/>
    </location>
</feature>
<protein>
    <recommendedName>
        <fullName evidence="5">START domain-containing protein</fullName>
    </recommendedName>
</protein>
<dbReference type="Gene3D" id="1.25.10.10">
    <property type="entry name" value="Leucine-rich Repeat Variant"/>
    <property type="match status" value="2"/>
</dbReference>
<organism evidence="6 7">
    <name type="scientific">Rotaria sordida</name>
    <dbReference type="NCBI Taxonomy" id="392033"/>
    <lineage>
        <taxon>Eukaryota</taxon>
        <taxon>Metazoa</taxon>
        <taxon>Spiralia</taxon>
        <taxon>Gnathifera</taxon>
        <taxon>Rotifera</taxon>
        <taxon>Eurotatoria</taxon>
        <taxon>Bdelloidea</taxon>
        <taxon>Philodinida</taxon>
        <taxon>Philodinidae</taxon>
        <taxon>Rotaria</taxon>
    </lineage>
</organism>
<dbReference type="InterPro" id="IPR011989">
    <property type="entry name" value="ARM-like"/>
</dbReference>
<keyword evidence="3" id="KW-0539">Nucleus</keyword>
<dbReference type="GO" id="GO:0006397">
    <property type="term" value="P:mRNA processing"/>
    <property type="evidence" value="ECO:0007669"/>
    <property type="project" value="UniProtKB-KW"/>
</dbReference>
<dbReference type="SUPFAM" id="SSF48371">
    <property type="entry name" value="ARM repeat"/>
    <property type="match status" value="2"/>
</dbReference>
<dbReference type="Gene3D" id="2.30.29.30">
    <property type="entry name" value="Pleckstrin-homology domain (PH domain)/Phosphotyrosine-binding domain (PTB)"/>
    <property type="match status" value="1"/>
</dbReference>
<reference evidence="6" key="1">
    <citation type="submission" date="2021-02" db="EMBL/GenBank/DDBJ databases">
        <authorList>
            <person name="Nowell W R."/>
        </authorList>
    </citation>
    <scope>NUCLEOTIDE SEQUENCE</scope>
</reference>
<dbReference type="InterPro" id="IPR011993">
    <property type="entry name" value="PH-like_dom_sf"/>
</dbReference>
<dbReference type="PANTHER" id="PTHR15245:SF20">
    <property type="entry name" value="SYMPLEKIN"/>
    <property type="match status" value="1"/>
</dbReference>
<evidence type="ECO:0000256" key="4">
    <source>
        <dbReference type="SAM" id="MobiDB-lite"/>
    </source>
</evidence>
<feature type="compositionally biased region" description="Polar residues" evidence="4">
    <location>
        <begin position="1273"/>
        <end position="1284"/>
    </location>
</feature>
<dbReference type="SUPFAM" id="SSF55961">
    <property type="entry name" value="Bet v1-like"/>
    <property type="match status" value="1"/>
</dbReference>
<dbReference type="InterPro" id="IPR023393">
    <property type="entry name" value="START-like_dom_sf"/>
</dbReference>
<accession>A0A813S993</accession>
<dbReference type="Proteomes" id="UP000663882">
    <property type="component" value="Unassembled WGS sequence"/>
</dbReference>
<evidence type="ECO:0000313" key="6">
    <source>
        <dbReference type="EMBL" id="CAF0791320.1"/>
    </source>
</evidence>
<dbReference type="InterPro" id="IPR021850">
    <property type="entry name" value="Symplekin/Pta1"/>
</dbReference>
<dbReference type="Gene3D" id="3.30.530.20">
    <property type="match status" value="1"/>
</dbReference>
<sequence length="1538" mass="178419">MSDNIQEKIVDLLNQALLYGKDSIRVQHLRHIQELILRKDPSLLNHFLEEVLNFQTDKSSEVKKTIISFIEEVCQYDSKLIIKVIDSLHLLLNDENIFVQKKLILSMISIYQSTLTWLVKCQLIDENIHNMWQCMINIKNQIISMLNLDDDRLCTVVIKFIEMLALTLSRYEKDFSINLLQNDHKILSRIKLEQEEKEMIEKLLEFIISQNISSVNLIAAIEAITNIVRQRSNYISRIIQTFEVLNVNLSSIFIDSQVTNLRNIIKLKFLNLLKYSISYNIQSQITTLLTDLGATQEEILKYLPKVIIESKRKLISNTNKNIKKMKNINDDINNLNIQSHLQHDKLIDLTIADLMTKLSIENVVDLVIVSMHLLPEKIPPSFQSSYTPIVEAGTPTQIEHLARLLCAQLTAAGYQPITSKQYVKPHMDNNIGEEKVTSNVTDVQNDDPLFVISSAFDNKTHLTSTKAILSTSTDVIKIPNIQQKKMKSFKLSNTIKSFEYDEMQRMSLDSFHRMLHAEDICERAHVEHIRQKMMTSLVCLFEGSFHNIYEDYIFADVYKRYDLVFAWVYQEYVYANGYLISNKKKDFIKYDNILCRLLECLQEKYDDLFSRLFISAPLITDNALFILKQYCQDENHSNLGMNILHKFICRRIIIREKCLDILLNFTHNENISIRNNAIYIIKNLHEKKEFQQIIEEYALKCLTYLRTLRPPETLFCNNKKSLTISRDVWTEDSIHLCLSLYLSLISSNHYLIQPLATIYTVVDKDIKRVILQIFEIPIREMGMTSPELLKLIRNCPQNAEGLITRIIHILTQQMPPSHEIVEKIRDLYHKRISDVRLLIPVLTGLEKSEIINVLPKFIKLSPPVVKEVFNRLLGLNDSSRTSYTSLILPSELLIALHQISLEECELKTIINATSICFNERSIYTYDILAIVLQQLVEMNPIPILFMRTVLQTFSLYPKMIDFIMNILQRLITKQPHEFDDCRFDIRVSDSVWYVRACNREDRERWMQALEDHKNICKSESGYGSETSLRRHPSLGSLVSSSSAGVASTGSFRRDRSLKIKLSELETYRELLSQQVATLQTYFDACANAVTTGFEPYQKEYENGTDLDFEDSLDKNHVTPSLDDETIKTSPSKSRIDRLSLVDHAAMSVDFKGEAITFKATTDGVIHNLTFCIELMQKREDTWRKKYEKELERRKKFQDLYTNTIKEKIPALGSPDAEEGPYSTLKEDEFFDALDQSLDRIDRETDDLQRASKLFSSSSKTAVDHRSITKKSKNSTASDPTKTNSTTINEATFAATSNGENISVKGKHRLANDVERVVQEHLTYVREEMCDGWDLIHEEGKMKVYRREVEENGIVVDPLKIFHSIQGVTGHEICHYFWEYQYRMEWETTLDSTKIIEALDQDTVIFFQMHKRVWPTAQRDSCFWSHIRCISNSEEDQPTWLVVNYTTPHPLAPIKPPQVRLIANVAMICETIINEPPLNPKDIKRENIQCKLAYVAFVNPGGWVPSAAVRNVAKREYPRFLRRFTSYVIEQTRDKPILF</sequence>
<evidence type="ECO:0000256" key="3">
    <source>
        <dbReference type="ARBA" id="ARBA00023242"/>
    </source>
</evidence>
<evidence type="ECO:0000256" key="1">
    <source>
        <dbReference type="ARBA" id="ARBA00004123"/>
    </source>
</evidence>
<dbReference type="PANTHER" id="PTHR15245">
    <property type="entry name" value="SYMPLEKIN-RELATED"/>
    <property type="match status" value="1"/>
</dbReference>
<dbReference type="GO" id="GO:0005847">
    <property type="term" value="C:mRNA cleavage and polyadenylation specificity factor complex"/>
    <property type="evidence" value="ECO:0007669"/>
    <property type="project" value="TreeGrafter"/>
</dbReference>
<dbReference type="CDD" id="cd08872">
    <property type="entry name" value="START_STARD11-like"/>
    <property type="match status" value="1"/>
</dbReference>
<gene>
    <name evidence="6" type="ORF">RFH988_LOCUS3438</name>
</gene>
<keyword evidence="2" id="KW-0507">mRNA processing</keyword>
<dbReference type="InterPro" id="IPR032460">
    <property type="entry name" value="Symplekin/Pta1_N"/>
</dbReference>
<dbReference type="GO" id="GO:0008289">
    <property type="term" value="F:lipid binding"/>
    <property type="evidence" value="ECO:0007669"/>
    <property type="project" value="InterPro"/>
</dbReference>
<evidence type="ECO:0000259" key="5">
    <source>
        <dbReference type="PROSITE" id="PS50848"/>
    </source>
</evidence>
<dbReference type="PROSITE" id="PS50848">
    <property type="entry name" value="START"/>
    <property type="match status" value="1"/>
</dbReference>
<comment type="subcellular location">
    <subcellularLocation>
        <location evidence="1">Nucleus</location>
    </subcellularLocation>
</comment>
<dbReference type="InterPro" id="IPR022075">
    <property type="entry name" value="Symplekin_C"/>
</dbReference>
<dbReference type="SMART" id="SM00234">
    <property type="entry name" value="START"/>
    <property type="match status" value="1"/>
</dbReference>
<evidence type="ECO:0000313" key="7">
    <source>
        <dbReference type="Proteomes" id="UP000663882"/>
    </source>
</evidence>